<dbReference type="RefSeq" id="WP_189005399.1">
    <property type="nucleotide sequence ID" value="NZ_BMOD01000019.1"/>
</dbReference>
<evidence type="ECO:0000256" key="4">
    <source>
        <dbReference type="ARBA" id="ARBA00023002"/>
    </source>
</evidence>
<dbReference type="EMBL" id="BMOD01000019">
    <property type="protein sequence ID" value="GGJ48391.1"/>
    <property type="molecule type" value="Genomic_DNA"/>
</dbReference>
<dbReference type="Gene3D" id="1.10.3110.10">
    <property type="entry name" value="protoporphyrinogen ix oxidase, domain 3"/>
    <property type="match status" value="1"/>
</dbReference>
<dbReference type="PANTHER" id="PTHR42923">
    <property type="entry name" value="PROTOPORPHYRINOGEN OXIDASE"/>
    <property type="match status" value="1"/>
</dbReference>
<comment type="caution">
    <text evidence="8">The sequence shown here is derived from an EMBL/GenBank/DDBJ whole genome shotgun (WGS) entry which is preliminary data.</text>
</comment>
<protein>
    <recommendedName>
        <fullName evidence="6">Coproporphyrinogen III oxidase</fullName>
        <ecNumber evidence="6">1.3.3.15</ecNumber>
    </recommendedName>
</protein>
<sequence>MTASPKKVVVVGGGIAGLSAAWELFQKGIPFVLLEESGRLGGKITTARYRGFLIEGAADAFITQKPYAEQLARELGMEDDLISTLPENKKTYLLREGQLHRIPPSFRLIAPLDEEEFLASGLLSEEGKKRLLEEQFIPAKEGEGDESLASFITRRFGPEATTTIAEPMLGGIYVSDPQKLSMQAAFPQYLRMEQEHGSVIRGVRENHRKNPPTKPVFYSLKNGMGSLIERLYTELHEHIQLGANVVRIDREHRVHLEDGEVIEASQVILATPAATSKAFLQEDFADTARLLDEMETNSSAVAVFGFSRDQIELDTSTYGFIVSGFEETPLLAATLHSSKFAGRAPDKHVLLRAYLGGHRNPQIPLMHSPDIAEIGLNALRPILGIQGSPQFWRVYNWLDNNPMYKVGHLDRVKTIQQSLPDSIKLIGSSYGGVGIPDCIRYAREMVRQMVS</sequence>
<dbReference type="EC" id="1.3.3.15" evidence="6"/>
<dbReference type="PANTHER" id="PTHR42923:SF3">
    <property type="entry name" value="PROTOPORPHYRINOGEN OXIDASE"/>
    <property type="match status" value="1"/>
</dbReference>
<evidence type="ECO:0000256" key="6">
    <source>
        <dbReference type="RuleBase" id="RU364052"/>
    </source>
</evidence>
<evidence type="ECO:0000259" key="7">
    <source>
        <dbReference type="Pfam" id="PF01593"/>
    </source>
</evidence>
<dbReference type="InterPro" id="IPR004572">
    <property type="entry name" value="Protoporphyrinogen_oxidase"/>
</dbReference>
<name>A0ABQ2D761_9DEIO</name>
<comment type="similarity">
    <text evidence="6">Belongs to the protoporphyrinogen/coproporphyrinogen oxidase family. Coproporphyrinogen III oxidase subfamily.</text>
</comment>
<dbReference type="Gene3D" id="3.50.50.60">
    <property type="entry name" value="FAD/NAD(P)-binding domain"/>
    <property type="match status" value="1"/>
</dbReference>
<keyword evidence="6" id="KW-0963">Cytoplasm</keyword>
<evidence type="ECO:0000313" key="8">
    <source>
        <dbReference type="EMBL" id="GGJ48391.1"/>
    </source>
</evidence>
<dbReference type="Proteomes" id="UP000632222">
    <property type="component" value="Unassembled WGS sequence"/>
</dbReference>
<keyword evidence="2 6" id="KW-0285">Flavoprotein</keyword>
<evidence type="ECO:0000256" key="5">
    <source>
        <dbReference type="ARBA" id="ARBA00023133"/>
    </source>
</evidence>
<gene>
    <name evidence="8" type="ORF">GCM10008938_38010</name>
</gene>
<dbReference type="Pfam" id="PF01593">
    <property type="entry name" value="Amino_oxidase"/>
    <property type="match status" value="1"/>
</dbReference>
<evidence type="ECO:0000256" key="3">
    <source>
        <dbReference type="ARBA" id="ARBA00022827"/>
    </source>
</evidence>
<dbReference type="Gene3D" id="3.90.660.20">
    <property type="entry name" value="Protoporphyrinogen oxidase, mitochondrial, domain 2"/>
    <property type="match status" value="1"/>
</dbReference>
<dbReference type="SUPFAM" id="SSF51905">
    <property type="entry name" value="FAD/NAD(P)-binding domain"/>
    <property type="match status" value="1"/>
</dbReference>
<evidence type="ECO:0000256" key="2">
    <source>
        <dbReference type="ARBA" id="ARBA00022630"/>
    </source>
</evidence>
<keyword evidence="5 6" id="KW-0350">Heme biosynthesis</keyword>
<comment type="pathway">
    <text evidence="6">Porphyrin-containing compound metabolism; protoheme biosynthesis.</text>
</comment>
<evidence type="ECO:0000256" key="1">
    <source>
        <dbReference type="ARBA" id="ARBA00001974"/>
    </source>
</evidence>
<keyword evidence="4 6" id="KW-0560">Oxidoreductase</keyword>
<comment type="subcellular location">
    <subcellularLocation>
        <location evidence="6">Cytoplasm</location>
    </subcellularLocation>
</comment>
<accession>A0ABQ2D761</accession>
<organism evidence="8 9">
    <name type="scientific">Deinococcus roseus</name>
    <dbReference type="NCBI Taxonomy" id="392414"/>
    <lineage>
        <taxon>Bacteria</taxon>
        <taxon>Thermotogati</taxon>
        <taxon>Deinococcota</taxon>
        <taxon>Deinococci</taxon>
        <taxon>Deinococcales</taxon>
        <taxon>Deinococcaceae</taxon>
        <taxon>Deinococcus</taxon>
    </lineage>
</organism>
<proteinExistence type="inferred from homology"/>
<evidence type="ECO:0000313" key="9">
    <source>
        <dbReference type="Proteomes" id="UP000632222"/>
    </source>
</evidence>
<reference evidence="9" key="1">
    <citation type="journal article" date="2019" name="Int. J. Syst. Evol. Microbiol.">
        <title>The Global Catalogue of Microorganisms (GCM) 10K type strain sequencing project: providing services to taxonomists for standard genome sequencing and annotation.</title>
        <authorList>
            <consortium name="The Broad Institute Genomics Platform"/>
            <consortium name="The Broad Institute Genome Sequencing Center for Infectious Disease"/>
            <person name="Wu L."/>
            <person name="Ma J."/>
        </authorList>
    </citation>
    <scope>NUCLEOTIDE SEQUENCE [LARGE SCALE GENOMIC DNA]</scope>
    <source>
        <strain evidence="9">JCM 14370</strain>
    </source>
</reference>
<comment type="function">
    <text evidence="6">Involved in coproporphyrin-dependent heme b biosynthesis. Catalyzes the oxidation of coproporphyrinogen III to coproporphyrin III.</text>
</comment>
<dbReference type="InterPro" id="IPR002937">
    <property type="entry name" value="Amino_oxidase"/>
</dbReference>
<keyword evidence="9" id="KW-1185">Reference proteome</keyword>
<comment type="cofactor">
    <cofactor evidence="1 6">
        <name>FAD</name>
        <dbReference type="ChEBI" id="CHEBI:57692"/>
    </cofactor>
</comment>
<dbReference type="InterPro" id="IPR036188">
    <property type="entry name" value="FAD/NAD-bd_sf"/>
</dbReference>
<keyword evidence="3 6" id="KW-0274">FAD</keyword>
<dbReference type="SUPFAM" id="SSF54373">
    <property type="entry name" value="FAD-linked reductases, C-terminal domain"/>
    <property type="match status" value="1"/>
</dbReference>
<comment type="catalytic activity">
    <reaction evidence="6">
        <text>coproporphyrinogen III + 3 O2 = coproporphyrin III + 3 H2O2</text>
        <dbReference type="Rhea" id="RHEA:43436"/>
        <dbReference type="ChEBI" id="CHEBI:15379"/>
        <dbReference type="ChEBI" id="CHEBI:16240"/>
        <dbReference type="ChEBI" id="CHEBI:57309"/>
        <dbReference type="ChEBI" id="CHEBI:131725"/>
        <dbReference type="EC" id="1.3.3.15"/>
    </reaction>
</comment>
<dbReference type="NCBIfam" id="TIGR00562">
    <property type="entry name" value="proto_IX_ox"/>
    <property type="match status" value="1"/>
</dbReference>
<dbReference type="InterPro" id="IPR050464">
    <property type="entry name" value="Zeta_carotene_desat/Oxidored"/>
</dbReference>
<feature type="domain" description="Amine oxidase" evidence="7">
    <location>
        <begin position="15"/>
        <end position="448"/>
    </location>
</feature>